<comment type="caution">
    <text evidence="3">The sequence shown here is derived from an EMBL/GenBank/DDBJ whole genome shotgun (WGS) entry which is preliminary data.</text>
</comment>
<keyword evidence="3" id="KW-0560">Oxidoreductase</keyword>
<gene>
    <name evidence="3" type="ORF">ACFSJG_02695</name>
</gene>
<proteinExistence type="predicted"/>
<dbReference type="Pfam" id="PF09995">
    <property type="entry name" value="MPAB_Lcp_cat"/>
    <property type="match status" value="1"/>
</dbReference>
<feature type="domain" description="ER-bound oxygenase mpaB/mpaB'/Rubber oxygenase catalytic" evidence="2">
    <location>
        <begin position="136"/>
        <end position="367"/>
    </location>
</feature>
<sequence length="430" mass="48451">MAIQPTTDPDGAVPVDPTGDRHCPTGFRYWETREQPRVRRAERLLRRTLRTELFPPDDVAERFCESLFHGDPLAEDFVDEVYKSDPKTGRALLDRALTQGLGSIEDPAPSMQALFDEFETVPDWVNPELVERGASVWRRWGTMLFAVAGGITLEMYTEAAVATPLSLAGGYAGDNALRRYLETSRFWIDVSEPGALLTPGSAGRATAMRVRVMHVAVRRKVDGHPEWDTPRWGYPISQGYQMLTLLGGSTVPALALRLVGIHTSRSDMNALLHFQKYMGYLLGVDISLFPETIADSMRLNAMVVCSRSYDAGDPGRELIESFPAAFAPRPDQRGLERLRARYTHAMYAAYTTLFMSPATRAKHDMPSPFPGILLVIARWPLLTVAEYARRLSPRVNRLWERITTRHRESWYRAQMAGRQAEFDAHGGLRR</sequence>
<keyword evidence="4" id="KW-1185">Reference proteome</keyword>
<dbReference type="Proteomes" id="UP001597286">
    <property type="component" value="Unassembled WGS sequence"/>
</dbReference>
<feature type="region of interest" description="Disordered" evidence="1">
    <location>
        <begin position="1"/>
        <end position="21"/>
    </location>
</feature>
<name>A0ABW4NZ68_9NOCA</name>
<evidence type="ECO:0000313" key="3">
    <source>
        <dbReference type="EMBL" id="MFD1811113.1"/>
    </source>
</evidence>
<organism evidence="3 4">
    <name type="scientific">Rhodococcus gannanensis</name>
    <dbReference type="NCBI Taxonomy" id="1960308"/>
    <lineage>
        <taxon>Bacteria</taxon>
        <taxon>Bacillati</taxon>
        <taxon>Actinomycetota</taxon>
        <taxon>Actinomycetes</taxon>
        <taxon>Mycobacteriales</taxon>
        <taxon>Nocardiaceae</taxon>
        <taxon>Rhodococcus</taxon>
    </lineage>
</organism>
<dbReference type="InterPro" id="IPR018713">
    <property type="entry name" value="MPAB/Lcp_cat_dom"/>
</dbReference>
<dbReference type="InterPro" id="IPR037473">
    <property type="entry name" value="Lcp-like"/>
</dbReference>
<reference evidence="4" key="1">
    <citation type="journal article" date="2019" name="Int. J. Syst. Evol. Microbiol.">
        <title>The Global Catalogue of Microorganisms (GCM) 10K type strain sequencing project: providing services to taxonomists for standard genome sequencing and annotation.</title>
        <authorList>
            <consortium name="The Broad Institute Genomics Platform"/>
            <consortium name="The Broad Institute Genome Sequencing Center for Infectious Disease"/>
            <person name="Wu L."/>
            <person name="Ma J."/>
        </authorList>
    </citation>
    <scope>NUCLEOTIDE SEQUENCE [LARGE SCALE GENOMIC DNA]</scope>
    <source>
        <strain evidence="4">DT72</strain>
    </source>
</reference>
<evidence type="ECO:0000256" key="1">
    <source>
        <dbReference type="SAM" id="MobiDB-lite"/>
    </source>
</evidence>
<protein>
    <submittedName>
        <fullName evidence="3">Oxygenase MpaB family protein</fullName>
        <ecNumber evidence="3">1.-.-.-</ecNumber>
    </submittedName>
</protein>
<evidence type="ECO:0000313" key="4">
    <source>
        <dbReference type="Proteomes" id="UP001597286"/>
    </source>
</evidence>
<accession>A0ABW4NZ68</accession>
<dbReference type="PANTHER" id="PTHR37539">
    <property type="entry name" value="SECRETED PROTEIN-RELATED"/>
    <property type="match status" value="1"/>
</dbReference>
<dbReference type="GO" id="GO:0016491">
    <property type="term" value="F:oxidoreductase activity"/>
    <property type="evidence" value="ECO:0007669"/>
    <property type="project" value="UniProtKB-KW"/>
</dbReference>
<evidence type="ECO:0000259" key="2">
    <source>
        <dbReference type="Pfam" id="PF09995"/>
    </source>
</evidence>
<dbReference type="EC" id="1.-.-.-" evidence="3"/>
<dbReference type="PANTHER" id="PTHR37539:SF1">
    <property type="entry name" value="ER-BOUND OXYGENASE MPAB_MPAB'_RUBBER OXYGENASE CATALYTIC DOMAIN-CONTAINING PROTEIN"/>
    <property type="match status" value="1"/>
</dbReference>
<dbReference type="RefSeq" id="WP_378483668.1">
    <property type="nucleotide sequence ID" value="NZ_JBHUFB010000004.1"/>
</dbReference>
<dbReference type="EMBL" id="JBHUFB010000004">
    <property type="protein sequence ID" value="MFD1811113.1"/>
    <property type="molecule type" value="Genomic_DNA"/>
</dbReference>